<dbReference type="OrthoDB" id="9807879at2"/>
<dbReference type="PANTHER" id="PTHR24960">
    <property type="entry name" value="PHOTOSYSTEM I IRON-SULFUR CENTER-RELATED"/>
    <property type="match status" value="1"/>
</dbReference>
<dbReference type="AlphaFoldDB" id="A0A3R5XWR2"/>
<feature type="domain" description="4Fe-4S ferredoxin-type" evidence="5">
    <location>
        <begin position="325"/>
        <end position="352"/>
    </location>
</feature>
<dbReference type="PROSITE" id="PS51379">
    <property type="entry name" value="4FE4S_FER_2"/>
    <property type="match status" value="2"/>
</dbReference>
<sequence>MKKVSLSTAAEYSDPAVLSFIDSFFSLHAGRLAEAGKVLLKPNLLLAAPPERGITTHPLFADAVITALRKYTRADLFLGDSPGANFGKYETVLKKTGMTEICEKHSIRTVRMEASAPRMKNGRVYATAADEADIIINIAKLKTHSLTGLTLCVKNMFGLVPGSAKVGYHREHPDDKELAYNIYDFFSMFEGKIMNLLDGITAHEGDGPSRGRPVHLGLMAASDDAVALDAAVTRLLGFDEDFCLTTLGAKRAGYDTSDIQADLPEGIFRVKIPVSKKVPVLPEFIKSWVSDRVFVKPFIITEKCIKCRLCVTSCPVEVIRTDGEFFIETDKCIECFCCHEVCESDAVGMKRSLLHKVFVK</sequence>
<evidence type="ECO:0000256" key="4">
    <source>
        <dbReference type="ARBA" id="ARBA00023014"/>
    </source>
</evidence>
<dbReference type="EMBL" id="CP035108">
    <property type="protein sequence ID" value="QAR33061.1"/>
    <property type="molecule type" value="Genomic_DNA"/>
</dbReference>
<dbReference type="SUPFAM" id="SSF54862">
    <property type="entry name" value="4Fe-4S ferredoxins"/>
    <property type="match status" value="1"/>
</dbReference>
<name>A0A3R5XWR2_9BACT</name>
<dbReference type="GO" id="GO:0051539">
    <property type="term" value="F:4 iron, 4 sulfur cluster binding"/>
    <property type="evidence" value="ECO:0007669"/>
    <property type="project" value="UniProtKB-KW"/>
</dbReference>
<evidence type="ECO:0000256" key="3">
    <source>
        <dbReference type="ARBA" id="ARBA00023004"/>
    </source>
</evidence>
<evidence type="ECO:0000259" key="5">
    <source>
        <dbReference type="PROSITE" id="PS51379"/>
    </source>
</evidence>
<protein>
    <submittedName>
        <fullName evidence="6">DUF362 domain-containing protein</fullName>
    </submittedName>
</protein>
<proteinExistence type="predicted"/>
<keyword evidence="4" id="KW-0411">Iron-sulfur</keyword>
<evidence type="ECO:0000256" key="2">
    <source>
        <dbReference type="ARBA" id="ARBA00022723"/>
    </source>
</evidence>
<keyword evidence="2" id="KW-0479">Metal-binding</keyword>
<dbReference type="InterPro" id="IPR050157">
    <property type="entry name" value="PSI_iron-sulfur_center"/>
</dbReference>
<dbReference type="Proteomes" id="UP000287502">
    <property type="component" value="Chromosome"/>
</dbReference>
<evidence type="ECO:0000313" key="7">
    <source>
        <dbReference type="Proteomes" id="UP000287502"/>
    </source>
</evidence>
<reference evidence="6 7" key="1">
    <citation type="submission" date="2019-01" db="EMBL/GenBank/DDBJ databases">
        <title>Geovibrio thiophilus DSM 11263, complete genome.</title>
        <authorList>
            <person name="Spring S."/>
            <person name="Bunk B."/>
            <person name="Sproer C."/>
        </authorList>
    </citation>
    <scope>NUCLEOTIDE SEQUENCE [LARGE SCALE GENOMIC DNA]</scope>
    <source>
        <strain evidence="6 7">DSM 11263</strain>
    </source>
</reference>
<organism evidence="6 7">
    <name type="scientific">Geovibrio thiophilus</name>
    <dbReference type="NCBI Taxonomy" id="139438"/>
    <lineage>
        <taxon>Bacteria</taxon>
        <taxon>Pseudomonadati</taxon>
        <taxon>Deferribacterota</taxon>
        <taxon>Deferribacteres</taxon>
        <taxon>Deferribacterales</taxon>
        <taxon>Geovibrionaceae</taxon>
        <taxon>Geovibrio</taxon>
    </lineage>
</organism>
<keyword evidence="1" id="KW-0004">4Fe-4S</keyword>
<dbReference type="Pfam" id="PF00037">
    <property type="entry name" value="Fer4"/>
    <property type="match status" value="1"/>
</dbReference>
<dbReference type="RefSeq" id="WP_128466347.1">
    <property type="nucleotide sequence ID" value="NZ_CP035108.1"/>
</dbReference>
<gene>
    <name evidence="6" type="ORF">EP073_06455</name>
</gene>
<dbReference type="PANTHER" id="PTHR24960:SF76">
    <property type="entry name" value="4FE-4S FERREDOXIN-TYPE DOMAIN-CONTAINING PROTEIN"/>
    <property type="match status" value="1"/>
</dbReference>
<accession>A0A3R5XWR2</accession>
<evidence type="ECO:0000313" key="6">
    <source>
        <dbReference type="EMBL" id="QAR33061.1"/>
    </source>
</evidence>
<dbReference type="KEGG" id="gtl:EP073_06455"/>
<dbReference type="GO" id="GO:0046872">
    <property type="term" value="F:metal ion binding"/>
    <property type="evidence" value="ECO:0007669"/>
    <property type="project" value="UniProtKB-KW"/>
</dbReference>
<keyword evidence="3" id="KW-0408">Iron</keyword>
<evidence type="ECO:0000256" key="1">
    <source>
        <dbReference type="ARBA" id="ARBA00022485"/>
    </source>
</evidence>
<dbReference type="InterPro" id="IPR017896">
    <property type="entry name" value="4Fe4S_Fe-S-bd"/>
</dbReference>
<dbReference type="InterPro" id="IPR007160">
    <property type="entry name" value="DUF362"/>
</dbReference>
<dbReference type="InterPro" id="IPR017900">
    <property type="entry name" value="4Fe4S_Fe_S_CS"/>
</dbReference>
<feature type="domain" description="4Fe-4S ferredoxin-type" evidence="5">
    <location>
        <begin position="295"/>
        <end position="324"/>
    </location>
</feature>
<dbReference type="PROSITE" id="PS00198">
    <property type="entry name" value="4FE4S_FER_1"/>
    <property type="match status" value="2"/>
</dbReference>
<dbReference type="Pfam" id="PF04015">
    <property type="entry name" value="DUF362"/>
    <property type="match status" value="1"/>
</dbReference>
<keyword evidence="7" id="KW-1185">Reference proteome</keyword>
<dbReference type="Gene3D" id="3.30.70.20">
    <property type="match status" value="1"/>
</dbReference>